<keyword evidence="3" id="KW-1185">Reference proteome</keyword>
<proteinExistence type="predicted"/>
<dbReference type="AlphaFoldDB" id="A0A084GBR0"/>
<dbReference type="HOGENOM" id="CLU_874807_0_0_1"/>
<dbReference type="VEuPathDB" id="FungiDB:SAPIO_CDS2874"/>
<accession>A0A084GBR0</accession>
<dbReference type="Proteomes" id="UP000028545">
    <property type="component" value="Unassembled WGS sequence"/>
</dbReference>
<feature type="region of interest" description="Disordered" evidence="1">
    <location>
        <begin position="242"/>
        <end position="289"/>
    </location>
</feature>
<dbReference type="RefSeq" id="XP_016644571.1">
    <property type="nucleotide sequence ID" value="XM_016785789.1"/>
</dbReference>
<sequence length="318" mass="35906">MTDTIPFRAESSRRKDIDFRFFVMRRNGPKQRYPLRLISFPLRDHIGNPLIGEQKLPIAGCSRHSLPSASNLIFDGLDRPFLYRDVYLELARHAGENGSTCCMMPVITSYSATCQVAVNGIVIPPRESYYIPPDCVLTFGSNLVERTLHSGLSVRVLWLPPPQVHRLLPTGFLYAPLPLHLGGDALFHRLLLPAREDSMGPIFRTIDEVQAVDPDPRMVRALRYTREEIVDVVRDLLPVGLEDEDQSSSSPEQEQDDAQRCEHEHGRTHENMRGEASDESGGSRMDQWLDSLLTQATGLTDDDDAETIPEIYHMQSTV</sequence>
<comment type="caution">
    <text evidence="2">The sequence shown here is derived from an EMBL/GenBank/DDBJ whole genome shotgun (WGS) entry which is preliminary data.</text>
</comment>
<dbReference type="GeneID" id="27721946"/>
<name>A0A084GBR0_PSEDA</name>
<dbReference type="EMBL" id="JOWA01000087">
    <property type="protein sequence ID" value="KEZ44772.1"/>
    <property type="molecule type" value="Genomic_DNA"/>
</dbReference>
<feature type="compositionally biased region" description="Basic and acidic residues" evidence="1">
    <location>
        <begin position="257"/>
        <end position="276"/>
    </location>
</feature>
<reference evidence="2 3" key="1">
    <citation type="journal article" date="2014" name="Genome Announc.">
        <title>Draft genome sequence of the pathogenic fungus Scedosporium apiospermum.</title>
        <authorList>
            <person name="Vandeputte P."/>
            <person name="Ghamrawi S."/>
            <person name="Rechenmann M."/>
            <person name="Iltis A."/>
            <person name="Giraud S."/>
            <person name="Fleury M."/>
            <person name="Thornton C."/>
            <person name="Delhaes L."/>
            <person name="Meyer W."/>
            <person name="Papon N."/>
            <person name="Bouchara J.P."/>
        </authorList>
    </citation>
    <scope>NUCLEOTIDE SEQUENCE [LARGE SCALE GENOMIC DNA]</scope>
    <source>
        <strain evidence="2 3">IHEM 14462</strain>
    </source>
</reference>
<protein>
    <submittedName>
        <fullName evidence="2">Uncharacterized protein</fullName>
    </submittedName>
</protein>
<evidence type="ECO:0000313" key="2">
    <source>
        <dbReference type="EMBL" id="KEZ44772.1"/>
    </source>
</evidence>
<organism evidence="2 3">
    <name type="scientific">Pseudallescheria apiosperma</name>
    <name type="common">Scedosporium apiospermum</name>
    <dbReference type="NCBI Taxonomy" id="563466"/>
    <lineage>
        <taxon>Eukaryota</taxon>
        <taxon>Fungi</taxon>
        <taxon>Dikarya</taxon>
        <taxon>Ascomycota</taxon>
        <taxon>Pezizomycotina</taxon>
        <taxon>Sordariomycetes</taxon>
        <taxon>Hypocreomycetidae</taxon>
        <taxon>Microascales</taxon>
        <taxon>Microascaceae</taxon>
        <taxon>Scedosporium</taxon>
    </lineage>
</organism>
<evidence type="ECO:0000256" key="1">
    <source>
        <dbReference type="SAM" id="MobiDB-lite"/>
    </source>
</evidence>
<dbReference type="KEGG" id="sapo:SAPIO_CDS2874"/>
<gene>
    <name evidence="2" type="ORF">SAPIO_CDS2874</name>
</gene>
<evidence type="ECO:0000313" key="3">
    <source>
        <dbReference type="Proteomes" id="UP000028545"/>
    </source>
</evidence>